<dbReference type="AlphaFoldDB" id="A0AA95NKL8"/>
<feature type="domain" description="AprE-like beta-barrel" evidence="12">
    <location>
        <begin position="331"/>
        <end position="421"/>
    </location>
</feature>
<evidence type="ECO:0000259" key="12">
    <source>
        <dbReference type="Pfam" id="PF26002"/>
    </source>
</evidence>
<keyword evidence="3 9" id="KW-0813">Transport</keyword>
<organism evidence="13 14">
    <name type="scientific">Paucibacter sediminis</name>
    <dbReference type="NCBI Taxonomy" id="3019553"/>
    <lineage>
        <taxon>Bacteria</taxon>
        <taxon>Pseudomonadati</taxon>
        <taxon>Pseudomonadota</taxon>
        <taxon>Betaproteobacteria</taxon>
        <taxon>Burkholderiales</taxon>
        <taxon>Sphaerotilaceae</taxon>
        <taxon>Roseateles</taxon>
    </lineage>
</organism>
<dbReference type="PRINTS" id="PR01490">
    <property type="entry name" value="RTXTOXIND"/>
</dbReference>
<dbReference type="RefSeq" id="WP_285235396.1">
    <property type="nucleotide sequence ID" value="NZ_CP116346.1"/>
</dbReference>
<dbReference type="NCBIfam" id="TIGR01843">
    <property type="entry name" value="type_I_hlyD"/>
    <property type="match status" value="1"/>
</dbReference>
<dbReference type="Pfam" id="PF25994">
    <property type="entry name" value="HH_AprE"/>
    <property type="match status" value="1"/>
</dbReference>
<feature type="domain" description="AprE-like long alpha-helical hairpin" evidence="11">
    <location>
        <begin position="99"/>
        <end position="288"/>
    </location>
</feature>
<proteinExistence type="inferred from homology"/>
<gene>
    <name evidence="13" type="ORF">PFX98_11785</name>
</gene>
<comment type="similarity">
    <text evidence="2 9">Belongs to the membrane fusion protein (MFP) (TC 8.A.1) family.</text>
</comment>
<feature type="transmembrane region" description="Helical" evidence="9">
    <location>
        <begin position="27"/>
        <end position="46"/>
    </location>
</feature>
<feature type="coiled-coil region" evidence="10">
    <location>
        <begin position="160"/>
        <end position="194"/>
    </location>
</feature>
<dbReference type="InterPro" id="IPR050739">
    <property type="entry name" value="MFP"/>
</dbReference>
<keyword evidence="5 9" id="KW-0997">Cell inner membrane</keyword>
<evidence type="ECO:0000256" key="3">
    <source>
        <dbReference type="ARBA" id="ARBA00022448"/>
    </source>
</evidence>
<name>A0AA95NKL8_9BURK</name>
<keyword evidence="4 9" id="KW-1003">Cell membrane</keyword>
<dbReference type="GO" id="GO:0005886">
    <property type="term" value="C:plasma membrane"/>
    <property type="evidence" value="ECO:0007669"/>
    <property type="project" value="UniProtKB-SubCell"/>
</dbReference>
<accession>A0AA95NKL8</accession>
<dbReference type="InterPro" id="IPR058982">
    <property type="entry name" value="Beta-barrel_AprE"/>
</dbReference>
<keyword evidence="8 9" id="KW-0472">Membrane</keyword>
<keyword evidence="10" id="KW-0175">Coiled coil</keyword>
<keyword evidence="14" id="KW-1185">Reference proteome</keyword>
<evidence type="ECO:0000313" key="13">
    <source>
        <dbReference type="EMBL" id="WIT14268.1"/>
    </source>
</evidence>
<evidence type="ECO:0000256" key="10">
    <source>
        <dbReference type="SAM" id="Coils"/>
    </source>
</evidence>
<sequence>MMTTAAVAANEAWTADDEIRPLLRRGLALLGLGLGGLLLWAALAPLGQALPGQGTVVVAGQRQAVQHAEGGSVAALAVGEGDAVHKGQVLLRLEMAPQRAELANLQRQEVALGATRARLQALLAGAASLQFDAALQARARELEGGDSALALQQALFNSQRHGTAQERQQLEARLAQLRTEIGGRQAQIERQREQRGLVDAQLATLEQLARDGYYPKLKLIDAQRQAVSAAQEEAQGVSELQRVREALQEAGSAQGKRLGETRRDWELELLDVDRQLSGAQSRAAALRHQIARAEVLAPVSGKVVGLTAHTVGGVVKAGETLMEVVPEDGALIVESRFALSAAEKLAAGLPADLHFTSMDQTRTPVIHGEVLTVSADRLQDARSGEPYLLVRLTVPAAERARLAASGAQLRPGLPVQVFVALGERSALAMLTKPLTDRLARAFID</sequence>
<dbReference type="EMBL" id="CP116346">
    <property type="protein sequence ID" value="WIT14268.1"/>
    <property type="molecule type" value="Genomic_DNA"/>
</dbReference>
<evidence type="ECO:0000313" key="14">
    <source>
        <dbReference type="Proteomes" id="UP001177769"/>
    </source>
</evidence>
<keyword evidence="6 9" id="KW-0812">Transmembrane</keyword>
<evidence type="ECO:0000259" key="11">
    <source>
        <dbReference type="Pfam" id="PF25994"/>
    </source>
</evidence>
<evidence type="ECO:0000256" key="2">
    <source>
        <dbReference type="ARBA" id="ARBA00009477"/>
    </source>
</evidence>
<dbReference type="InterPro" id="IPR010129">
    <property type="entry name" value="T1SS_HlyD"/>
</dbReference>
<reference evidence="13" key="1">
    <citation type="submission" date="2023-01" db="EMBL/GenBank/DDBJ databases">
        <title>Whole genome sequence of Paucibacter sp. S2-9 isolated from pond sediment.</title>
        <authorList>
            <person name="Jung J.Y."/>
        </authorList>
    </citation>
    <scope>NUCLEOTIDE SEQUENCE</scope>
    <source>
        <strain evidence="13">S2-9</strain>
    </source>
</reference>
<comment type="subcellular location">
    <subcellularLocation>
        <location evidence="1 9">Cell inner membrane</location>
        <topology evidence="1 9">Single-pass membrane protein</topology>
    </subcellularLocation>
</comment>
<dbReference type="PANTHER" id="PTHR30386">
    <property type="entry name" value="MEMBRANE FUSION SUBUNIT OF EMRAB-TOLC MULTIDRUG EFFLUX PUMP"/>
    <property type="match status" value="1"/>
</dbReference>
<protein>
    <recommendedName>
        <fullName evidence="9">Membrane fusion protein (MFP) family protein</fullName>
    </recommendedName>
</protein>
<dbReference type="Pfam" id="PF26002">
    <property type="entry name" value="Beta-barrel_AprE"/>
    <property type="match status" value="1"/>
</dbReference>
<dbReference type="GO" id="GO:0015031">
    <property type="term" value="P:protein transport"/>
    <property type="evidence" value="ECO:0007669"/>
    <property type="project" value="InterPro"/>
</dbReference>
<evidence type="ECO:0000256" key="8">
    <source>
        <dbReference type="ARBA" id="ARBA00023136"/>
    </source>
</evidence>
<keyword evidence="7 9" id="KW-1133">Transmembrane helix</keyword>
<evidence type="ECO:0000256" key="1">
    <source>
        <dbReference type="ARBA" id="ARBA00004377"/>
    </source>
</evidence>
<dbReference type="PANTHER" id="PTHR30386:SF17">
    <property type="entry name" value="ALKALINE PROTEASE SECRETION PROTEIN APRE"/>
    <property type="match status" value="1"/>
</dbReference>
<evidence type="ECO:0000256" key="9">
    <source>
        <dbReference type="RuleBase" id="RU365093"/>
    </source>
</evidence>
<evidence type="ECO:0000256" key="6">
    <source>
        <dbReference type="ARBA" id="ARBA00022692"/>
    </source>
</evidence>
<evidence type="ECO:0000256" key="5">
    <source>
        <dbReference type="ARBA" id="ARBA00022519"/>
    </source>
</evidence>
<evidence type="ECO:0000256" key="7">
    <source>
        <dbReference type="ARBA" id="ARBA00022989"/>
    </source>
</evidence>
<dbReference type="InterPro" id="IPR058781">
    <property type="entry name" value="HH_AprE-like"/>
</dbReference>
<dbReference type="Proteomes" id="UP001177769">
    <property type="component" value="Chromosome"/>
</dbReference>
<evidence type="ECO:0000256" key="4">
    <source>
        <dbReference type="ARBA" id="ARBA00022475"/>
    </source>
</evidence>
<dbReference type="KEGG" id="pais:PFX98_11785"/>